<dbReference type="InterPro" id="IPR029063">
    <property type="entry name" value="SAM-dependent_MTases_sf"/>
</dbReference>
<gene>
    <name evidence="2" type="ORF">H7J73_07575</name>
</gene>
<sequence>MTVTALQADAATDPGALSIDPLAPAPRGMWAGHGVRVARRFDLHHRHNHREGLCTNRFCVQRRGNILTIDHDLTPDELCDELAVLLFDELVETGAIRGRSEFELAFTGVVRSTVDGGMAAWLRFYRNSLRKLESGTTAFAPIHQHAAELVDGPRLIDLGSCFGFFPLRMARHGIEVLATDLSAPTMGLLAQVSDRLCRPVRTLSCNAAAVPLPDGAADTVTALHLIEHLAPELADAVIDEALRLARRRVVIAVPFEQEPRTCYGHVQRFDLPALDALATTVRATHPTVTATVAEYHGGWLVLDR</sequence>
<dbReference type="GO" id="GO:0008168">
    <property type="term" value="F:methyltransferase activity"/>
    <property type="evidence" value="ECO:0007669"/>
    <property type="project" value="UniProtKB-KW"/>
</dbReference>
<comment type="caution">
    <text evidence="2">The sequence shown here is derived from an EMBL/GenBank/DDBJ whole genome shotgun (WGS) entry which is preliminary data.</text>
</comment>
<dbReference type="SUPFAM" id="SSF53335">
    <property type="entry name" value="S-adenosyl-L-methionine-dependent methyltransferases"/>
    <property type="match status" value="1"/>
</dbReference>
<dbReference type="Proteomes" id="UP001526201">
    <property type="component" value="Unassembled WGS sequence"/>
</dbReference>
<organism evidence="2 3">
    <name type="scientific">Mycolicibacterium komossense</name>
    <dbReference type="NCBI Taxonomy" id="1779"/>
    <lineage>
        <taxon>Bacteria</taxon>
        <taxon>Bacillati</taxon>
        <taxon>Actinomycetota</taxon>
        <taxon>Actinomycetes</taxon>
        <taxon>Mycobacteriales</taxon>
        <taxon>Mycobacteriaceae</taxon>
        <taxon>Mycolicibacterium</taxon>
    </lineage>
</organism>
<feature type="domain" description="Methyltransferase type 11" evidence="1">
    <location>
        <begin position="157"/>
        <end position="248"/>
    </location>
</feature>
<proteinExistence type="predicted"/>
<evidence type="ECO:0000259" key="1">
    <source>
        <dbReference type="Pfam" id="PF08241"/>
    </source>
</evidence>
<dbReference type="RefSeq" id="WP_264066735.1">
    <property type="nucleotide sequence ID" value="NZ_JACKTY010000020.1"/>
</dbReference>
<dbReference type="Gene3D" id="3.40.50.150">
    <property type="entry name" value="Vaccinia Virus protein VP39"/>
    <property type="match status" value="1"/>
</dbReference>
<keyword evidence="3" id="KW-1185">Reference proteome</keyword>
<dbReference type="GO" id="GO:0032259">
    <property type="term" value="P:methylation"/>
    <property type="evidence" value="ECO:0007669"/>
    <property type="project" value="UniProtKB-KW"/>
</dbReference>
<keyword evidence="2" id="KW-0489">Methyltransferase</keyword>
<dbReference type="Pfam" id="PF08241">
    <property type="entry name" value="Methyltransf_11"/>
    <property type="match status" value="1"/>
</dbReference>
<accession>A0ABT3C8Y4</accession>
<evidence type="ECO:0000313" key="3">
    <source>
        <dbReference type="Proteomes" id="UP001526201"/>
    </source>
</evidence>
<dbReference type="EMBL" id="JACKTY010000020">
    <property type="protein sequence ID" value="MCV7225891.1"/>
    <property type="molecule type" value="Genomic_DNA"/>
</dbReference>
<protein>
    <submittedName>
        <fullName evidence="2">Methyltransferase domain-containing protein</fullName>
    </submittedName>
</protein>
<reference evidence="2 3" key="1">
    <citation type="journal article" date="2022" name="BMC Genomics">
        <title>Comparative genome analysis of mycobacteria focusing on tRNA and non-coding RNA.</title>
        <authorList>
            <person name="Behra P.R.K."/>
            <person name="Pettersson B.M.F."/>
            <person name="Ramesh M."/>
            <person name="Das S."/>
            <person name="Dasgupta S."/>
            <person name="Kirsebom L.A."/>
        </authorList>
    </citation>
    <scope>NUCLEOTIDE SEQUENCE [LARGE SCALE GENOMIC DNA]</scope>
    <source>
        <strain evidence="2 3">DSM 44078</strain>
    </source>
</reference>
<evidence type="ECO:0000313" key="2">
    <source>
        <dbReference type="EMBL" id="MCV7225891.1"/>
    </source>
</evidence>
<dbReference type="InterPro" id="IPR013216">
    <property type="entry name" value="Methyltransf_11"/>
</dbReference>
<name>A0ABT3C8Y4_9MYCO</name>
<dbReference type="NCBIfam" id="NF041255">
    <property type="entry name" value="mycofact_MftM"/>
    <property type="match status" value="1"/>
</dbReference>
<keyword evidence="2" id="KW-0808">Transferase</keyword>